<reference evidence="2" key="1">
    <citation type="submission" date="2007-07" db="EMBL/GenBank/DDBJ databases">
        <title>PCAP assembly of the Caenorhabditis remanei genome.</title>
        <authorList>
            <consortium name="The Caenorhabditis remanei Sequencing Consortium"/>
            <person name="Wilson R.K."/>
        </authorList>
    </citation>
    <scope>NUCLEOTIDE SEQUENCE [LARGE SCALE GENOMIC DNA]</scope>
    <source>
        <strain evidence="2">PB4641</strain>
    </source>
</reference>
<sequence>MIEEKKNFWLSNHSKVLPPKKSNIPVSDSRFEIENILGMLTSAERVINNLDGTITVHLNERRSLESRHQAARTMLRSQDEGLKHREEEHRQVKSKLVERKPDSAT</sequence>
<keyword evidence="3" id="KW-1185">Reference proteome</keyword>
<accession>E3N8G8</accession>
<evidence type="ECO:0000313" key="2">
    <source>
        <dbReference type="EMBL" id="EFO89446.1"/>
    </source>
</evidence>
<dbReference type="Proteomes" id="UP000008281">
    <property type="component" value="Unassembled WGS sequence"/>
</dbReference>
<dbReference type="EMBL" id="DS268556">
    <property type="protein sequence ID" value="EFO89446.1"/>
    <property type="molecule type" value="Genomic_DNA"/>
</dbReference>
<gene>
    <name evidence="2" type="ORF">CRE_19976</name>
</gene>
<dbReference type="HOGENOM" id="CLU_2239096_0_0_1"/>
<name>E3N8G8_CAERE</name>
<feature type="region of interest" description="Disordered" evidence="1">
    <location>
        <begin position="64"/>
        <end position="105"/>
    </location>
</feature>
<dbReference type="AlphaFoldDB" id="E3N8G8"/>
<protein>
    <submittedName>
        <fullName evidence="2">Uncharacterized protein</fullName>
    </submittedName>
</protein>
<proteinExistence type="predicted"/>
<feature type="compositionally biased region" description="Basic and acidic residues" evidence="1">
    <location>
        <begin position="77"/>
        <end position="105"/>
    </location>
</feature>
<organism evidence="3">
    <name type="scientific">Caenorhabditis remanei</name>
    <name type="common">Caenorhabditis vulgaris</name>
    <dbReference type="NCBI Taxonomy" id="31234"/>
    <lineage>
        <taxon>Eukaryota</taxon>
        <taxon>Metazoa</taxon>
        <taxon>Ecdysozoa</taxon>
        <taxon>Nematoda</taxon>
        <taxon>Chromadorea</taxon>
        <taxon>Rhabditida</taxon>
        <taxon>Rhabditina</taxon>
        <taxon>Rhabditomorpha</taxon>
        <taxon>Rhabditoidea</taxon>
        <taxon>Rhabditidae</taxon>
        <taxon>Peloderinae</taxon>
        <taxon>Caenorhabditis</taxon>
    </lineage>
</organism>
<evidence type="ECO:0000256" key="1">
    <source>
        <dbReference type="SAM" id="MobiDB-lite"/>
    </source>
</evidence>
<evidence type="ECO:0000313" key="3">
    <source>
        <dbReference type="Proteomes" id="UP000008281"/>
    </source>
</evidence>